<keyword evidence="4" id="KW-0964">Secreted</keyword>
<keyword evidence="9" id="KW-0862">Zinc</keyword>
<evidence type="ECO:0000256" key="9">
    <source>
        <dbReference type="ARBA" id="ARBA00022833"/>
    </source>
</evidence>
<organism evidence="12 13">
    <name type="scientific">Belnapia arida</name>
    <dbReference type="NCBI Taxonomy" id="2804533"/>
    <lineage>
        <taxon>Bacteria</taxon>
        <taxon>Pseudomonadati</taxon>
        <taxon>Pseudomonadota</taxon>
        <taxon>Alphaproteobacteria</taxon>
        <taxon>Acetobacterales</taxon>
        <taxon>Roseomonadaceae</taxon>
        <taxon>Belnapia</taxon>
    </lineage>
</organism>
<evidence type="ECO:0000256" key="6">
    <source>
        <dbReference type="ARBA" id="ARBA00022723"/>
    </source>
</evidence>
<proteinExistence type="inferred from homology"/>
<dbReference type="PANTHER" id="PTHR38340:SF1">
    <property type="entry name" value="S-LAYER PROTEIN"/>
    <property type="match status" value="1"/>
</dbReference>
<evidence type="ECO:0000256" key="10">
    <source>
        <dbReference type="SAM" id="MobiDB-lite"/>
    </source>
</evidence>
<comment type="similarity">
    <text evidence="3">Belongs to the peptidase M10B family.</text>
</comment>
<keyword evidence="6" id="KW-0479">Metal-binding</keyword>
<dbReference type="InterPro" id="IPR024079">
    <property type="entry name" value="MetalloPept_cat_dom_sf"/>
</dbReference>
<dbReference type="InterPro" id="IPR006026">
    <property type="entry name" value="Peptidase_Metallo"/>
</dbReference>
<keyword evidence="5" id="KW-0645">Protease</keyword>
<comment type="cofactor">
    <cofactor evidence="1">
        <name>Ca(2+)</name>
        <dbReference type="ChEBI" id="CHEBI:29108"/>
    </cofactor>
</comment>
<dbReference type="InterPro" id="IPR018511">
    <property type="entry name" value="Hemolysin-typ_Ca-bd_CS"/>
</dbReference>
<dbReference type="Pfam" id="PF00413">
    <property type="entry name" value="Peptidase_M10"/>
    <property type="match status" value="1"/>
</dbReference>
<dbReference type="InterPro" id="IPR001818">
    <property type="entry name" value="Pept_M10_metallopeptidase"/>
</dbReference>
<comment type="subcellular location">
    <subcellularLocation>
        <location evidence="2">Secreted</location>
    </subcellularLocation>
</comment>
<dbReference type="EMBL" id="JAETWB010000006">
    <property type="protein sequence ID" value="MBL6079328.1"/>
    <property type="molecule type" value="Genomic_DNA"/>
</dbReference>
<evidence type="ECO:0000256" key="2">
    <source>
        <dbReference type="ARBA" id="ARBA00004613"/>
    </source>
</evidence>
<evidence type="ECO:0000313" key="13">
    <source>
        <dbReference type="Proteomes" id="UP000660885"/>
    </source>
</evidence>
<evidence type="ECO:0000256" key="8">
    <source>
        <dbReference type="ARBA" id="ARBA00022801"/>
    </source>
</evidence>
<dbReference type="InterPro" id="IPR050557">
    <property type="entry name" value="RTX_toxin/Mannuronan_C5-epim"/>
</dbReference>
<dbReference type="InterPro" id="IPR034033">
    <property type="entry name" value="Serralysin-like"/>
</dbReference>
<dbReference type="PRINTS" id="PR00313">
    <property type="entry name" value="CABNDNGRPT"/>
</dbReference>
<dbReference type="PROSITE" id="PS00330">
    <property type="entry name" value="HEMOLYSIN_CALCIUM"/>
    <property type="match status" value="1"/>
</dbReference>
<dbReference type="Pfam" id="PF00353">
    <property type="entry name" value="HemolysinCabind"/>
    <property type="match status" value="4"/>
</dbReference>
<dbReference type="InterPro" id="IPR011049">
    <property type="entry name" value="Serralysin-like_metalloprot_C"/>
</dbReference>
<dbReference type="SMART" id="SM00235">
    <property type="entry name" value="ZnMc"/>
    <property type="match status" value="1"/>
</dbReference>
<dbReference type="RefSeq" id="WP_202832578.1">
    <property type="nucleotide sequence ID" value="NZ_JAETWB010000006.1"/>
</dbReference>
<comment type="caution">
    <text evidence="12">The sequence shown here is derived from an EMBL/GenBank/DDBJ whole genome shotgun (WGS) entry which is preliminary data.</text>
</comment>
<feature type="region of interest" description="Disordered" evidence="10">
    <location>
        <begin position="343"/>
        <end position="367"/>
    </location>
</feature>
<accession>A0ABS1U3T2</accession>
<dbReference type="SUPFAM" id="SSF55486">
    <property type="entry name" value="Metalloproteases ('zincins'), catalytic domain"/>
    <property type="match status" value="1"/>
</dbReference>
<gene>
    <name evidence="12" type="ORF">JMJ56_15020</name>
</gene>
<evidence type="ECO:0000259" key="11">
    <source>
        <dbReference type="SMART" id="SM00235"/>
    </source>
</evidence>
<evidence type="ECO:0000256" key="5">
    <source>
        <dbReference type="ARBA" id="ARBA00022670"/>
    </source>
</evidence>
<dbReference type="InterPro" id="IPR001343">
    <property type="entry name" value="Hemolysn_Ca-bd"/>
</dbReference>
<evidence type="ECO:0000256" key="1">
    <source>
        <dbReference type="ARBA" id="ARBA00001913"/>
    </source>
</evidence>
<dbReference type="Proteomes" id="UP000660885">
    <property type="component" value="Unassembled WGS sequence"/>
</dbReference>
<keyword evidence="8" id="KW-0378">Hydrolase</keyword>
<keyword evidence="13" id="KW-1185">Reference proteome</keyword>
<evidence type="ECO:0000313" key="12">
    <source>
        <dbReference type="EMBL" id="MBL6079328.1"/>
    </source>
</evidence>
<dbReference type="SUPFAM" id="SSF51120">
    <property type="entry name" value="beta-Roll"/>
    <property type="match status" value="3"/>
</dbReference>
<evidence type="ECO:0000256" key="7">
    <source>
        <dbReference type="ARBA" id="ARBA00022737"/>
    </source>
</evidence>
<reference evidence="12 13" key="1">
    <citation type="submission" date="2021-01" db="EMBL/GenBank/DDBJ databases">
        <title>Belnapia mucosa sp. nov. and Belnapia arida sp. nov., isolated from the Tabernas Desert (Almeria, Spain).</title>
        <authorList>
            <person name="Molina-Menor E."/>
            <person name="Vidal-Verdu A."/>
            <person name="Calonge A."/>
            <person name="Satari L."/>
            <person name="Pereto J."/>
            <person name="Porcar M."/>
        </authorList>
    </citation>
    <scope>NUCLEOTIDE SEQUENCE [LARGE SCALE GENOMIC DNA]</scope>
    <source>
        <strain evidence="12 13">T18</strain>
    </source>
</reference>
<dbReference type="Pfam" id="PF08548">
    <property type="entry name" value="Peptidase_M10_C"/>
    <property type="match status" value="2"/>
</dbReference>
<evidence type="ECO:0000256" key="3">
    <source>
        <dbReference type="ARBA" id="ARBA00009490"/>
    </source>
</evidence>
<dbReference type="PANTHER" id="PTHR38340">
    <property type="entry name" value="S-LAYER PROTEIN"/>
    <property type="match status" value="1"/>
</dbReference>
<name>A0ABS1U3T2_9PROT</name>
<dbReference type="Gene3D" id="2.150.10.10">
    <property type="entry name" value="Serralysin-like metalloprotease, C-terminal"/>
    <property type="match status" value="3"/>
</dbReference>
<keyword evidence="7" id="KW-0677">Repeat</keyword>
<dbReference type="InterPro" id="IPR013858">
    <property type="entry name" value="Peptidase_M10B_C"/>
</dbReference>
<dbReference type="CDD" id="cd04277">
    <property type="entry name" value="ZnMc_serralysin_like"/>
    <property type="match status" value="1"/>
</dbReference>
<dbReference type="Gene3D" id="3.40.390.10">
    <property type="entry name" value="Collagenase (Catalytic Domain)"/>
    <property type="match status" value="1"/>
</dbReference>
<feature type="domain" description="Peptidase metallopeptidase" evidence="11">
    <location>
        <begin position="15"/>
        <end position="204"/>
    </location>
</feature>
<evidence type="ECO:0000256" key="4">
    <source>
        <dbReference type="ARBA" id="ARBA00022525"/>
    </source>
</evidence>
<protein>
    <submittedName>
        <fullName evidence="12">M10 family metallopeptidase C-terminal domain-containing protein</fullName>
    </submittedName>
</protein>
<sequence length="574" mass="58592">MADFDPLLAYLDNLPTARWNHPDAIGTPAAVTYSFMQAVPAYDEQAEHPGFAPLDGSMQAAARAALGAWAAVANLTFTEVPDAGRGGEIRIGSFDTMRLGADSPLHGAGGYSYYPTFVDGKPVDLGGDVYLGRYAENVQTAPGQYGLETLTHEIGHAIGLKHPFDGNLTLPAAEQDLSHSIMNYSLPGNATVVSVTGTAEDYSYVSMPLYPSGPMLDDIAAVQALYGANMAHAAGNDTYAWAANARFFQTIWDAGGADTIDTSDQVLDSVIDLRAGYFSSIAMRGTVAEKRLEIPAFATEAPTPTYDGHHNLAIAYGAVIENAKGGAGDDSITGNAAANTLDGGAGKDRLDGGDGGDTLQGRAGDDSLAGGGDAALDRLLGGDGNDTLNGAFGRGEADWLTGGAGNDAYVVDTAQDVVTEAAGQGTDMVRARIAGGTYAMPAQVENLVLEGSTRTGQGNALDNLITGNAGANWLTGGAGADTLDGGRGNDVLVGGTGADSFVIANGTGADRISDFVHGADHVRLVGFGGLRAGNILDRVTDQDGGAVVALDAGDSIVLTGIAKSALSASDFVFA</sequence>